<dbReference type="PRINTS" id="PR00116">
    <property type="entry name" value="ARGINASE"/>
</dbReference>
<dbReference type="CDD" id="cd11592">
    <property type="entry name" value="Agmatinase_PAH"/>
    <property type="match status" value="1"/>
</dbReference>
<dbReference type="FunFam" id="3.40.800.10:FF:000014">
    <property type="entry name" value="Arginase family protein"/>
    <property type="match status" value="1"/>
</dbReference>
<dbReference type="PANTHER" id="PTHR11358:SF26">
    <property type="entry name" value="GUANIDINO ACID HYDROLASE, MITOCHONDRIAL"/>
    <property type="match status" value="1"/>
</dbReference>
<keyword evidence="6" id="KW-0732">Signal</keyword>
<dbReference type="Proteomes" id="UP001175228">
    <property type="component" value="Unassembled WGS sequence"/>
</dbReference>
<protein>
    <submittedName>
        <fullName evidence="7">Arginase deacetylase</fullName>
    </submittedName>
</protein>
<dbReference type="PROSITE" id="PS01053">
    <property type="entry name" value="ARGINASE_1"/>
    <property type="match status" value="1"/>
</dbReference>
<feature type="binding site" evidence="4">
    <location>
        <position position="296"/>
    </location>
    <ligand>
        <name>Mn(2+)</name>
        <dbReference type="ChEBI" id="CHEBI:29035"/>
        <label>1</label>
    </ligand>
</feature>
<keyword evidence="2 4" id="KW-0479">Metal-binding</keyword>
<feature type="binding site" evidence="4">
    <location>
        <position position="198"/>
    </location>
    <ligand>
        <name>Mn(2+)</name>
        <dbReference type="ChEBI" id="CHEBI:29035"/>
        <label>1</label>
    </ligand>
</feature>
<dbReference type="GO" id="GO:0008783">
    <property type="term" value="F:agmatinase activity"/>
    <property type="evidence" value="ECO:0007669"/>
    <property type="project" value="TreeGrafter"/>
</dbReference>
<accession>A0AA39UTK0</accession>
<dbReference type="InterPro" id="IPR020855">
    <property type="entry name" value="Ureohydrolase_Mn_BS"/>
</dbReference>
<dbReference type="InterPro" id="IPR023696">
    <property type="entry name" value="Ureohydrolase_dom_sf"/>
</dbReference>
<dbReference type="PIRSF" id="PIRSF036979">
    <property type="entry name" value="Arginase"/>
    <property type="match status" value="1"/>
</dbReference>
<comment type="caution">
    <text evidence="7">The sequence shown here is derived from an EMBL/GenBank/DDBJ whole genome shotgun (WGS) entry which is preliminary data.</text>
</comment>
<feature type="binding site" evidence="4">
    <location>
        <position position="200"/>
    </location>
    <ligand>
        <name>Mn(2+)</name>
        <dbReference type="ChEBI" id="CHEBI:29035"/>
        <label>1</label>
    </ligand>
</feature>
<reference evidence="7" key="1">
    <citation type="submission" date="2023-06" db="EMBL/GenBank/DDBJ databases">
        <authorList>
            <consortium name="Lawrence Berkeley National Laboratory"/>
            <person name="Ahrendt S."/>
            <person name="Sahu N."/>
            <person name="Indic B."/>
            <person name="Wong-Bajracharya J."/>
            <person name="Merenyi Z."/>
            <person name="Ke H.-M."/>
            <person name="Monk M."/>
            <person name="Kocsube S."/>
            <person name="Drula E."/>
            <person name="Lipzen A."/>
            <person name="Balint B."/>
            <person name="Henrissat B."/>
            <person name="Andreopoulos B."/>
            <person name="Martin F.M."/>
            <person name="Harder C.B."/>
            <person name="Rigling D."/>
            <person name="Ford K.L."/>
            <person name="Foster G.D."/>
            <person name="Pangilinan J."/>
            <person name="Papanicolaou A."/>
            <person name="Barry K."/>
            <person name="LaButti K."/>
            <person name="Viragh M."/>
            <person name="Koriabine M."/>
            <person name="Yan M."/>
            <person name="Riley R."/>
            <person name="Champramary S."/>
            <person name="Plett K.L."/>
            <person name="Tsai I.J."/>
            <person name="Slot J."/>
            <person name="Sipos G."/>
            <person name="Plett J."/>
            <person name="Nagy L.G."/>
            <person name="Grigoriev I.V."/>
        </authorList>
    </citation>
    <scope>NUCLEOTIDE SEQUENCE</scope>
    <source>
        <strain evidence="7">HWK02</strain>
    </source>
</reference>
<proteinExistence type="inferred from homology"/>
<sequence length="386" mass="41914">MAMMISLLLLPLVAQAQAQLPLKLDEPWSVKYGAQNDLGFSGILSYAHLPYYKCLEDASHSFDIAILGMPFDTTTSYRPGARFGPYAIRSGSRRQSLGPYSWDLSWETNPGRLGSEIIDCGDVPVTPMDNAKAIDQMEVAYTTLINRPAVGATRTSALAKDGVEHPRVITLGGDHTIVLPILRALHKVYGPVSVIHFDSHMDTGAVEGRTDQERITHGSYFTVAHEEHLMTNTSIHGGIRSKMSRQKGPTQVNHDEAVGFQVISAEDIDDYGIKKVIKAIRERVGDSPVYLSLDIDVIDPGLAPATGTPEADGWTTREMKRIIRGLAGLNFVGADIVEVAPAYDHGDITGIAAADLVHDFLVAMQIDEPPKAGHKGSPWAAEDLLP</sequence>
<dbReference type="AlphaFoldDB" id="A0AA39UTK0"/>
<keyword evidence="4" id="KW-0464">Manganese</keyword>
<evidence type="ECO:0000256" key="3">
    <source>
        <dbReference type="ARBA" id="ARBA00022801"/>
    </source>
</evidence>
<dbReference type="GO" id="GO:0046872">
    <property type="term" value="F:metal ion binding"/>
    <property type="evidence" value="ECO:0007669"/>
    <property type="project" value="UniProtKB-KW"/>
</dbReference>
<dbReference type="PANTHER" id="PTHR11358">
    <property type="entry name" value="ARGINASE/AGMATINASE"/>
    <property type="match status" value="1"/>
</dbReference>
<organism evidence="7 8">
    <name type="scientific">Armillaria luteobubalina</name>
    <dbReference type="NCBI Taxonomy" id="153913"/>
    <lineage>
        <taxon>Eukaryota</taxon>
        <taxon>Fungi</taxon>
        <taxon>Dikarya</taxon>
        <taxon>Basidiomycota</taxon>
        <taxon>Agaricomycotina</taxon>
        <taxon>Agaricomycetes</taxon>
        <taxon>Agaricomycetidae</taxon>
        <taxon>Agaricales</taxon>
        <taxon>Marasmiineae</taxon>
        <taxon>Physalacriaceae</taxon>
        <taxon>Armillaria</taxon>
    </lineage>
</organism>
<evidence type="ECO:0000256" key="6">
    <source>
        <dbReference type="SAM" id="SignalP"/>
    </source>
</evidence>
<feature type="binding site" evidence="4">
    <location>
        <position position="202"/>
    </location>
    <ligand>
        <name>Mn(2+)</name>
        <dbReference type="ChEBI" id="CHEBI:29035"/>
        <label>1</label>
    </ligand>
</feature>
<comment type="similarity">
    <text evidence="1">Belongs to the arginase family. Agmatinase subfamily.</text>
</comment>
<keyword evidence="3 5" id="KW-0378">Hydrolase</keyword>
<feature type="chain" id="PRO_5041281189" evidence="6">
    <location>
        <begin position="19"/>
        <end position="386"/>
    </location>
</feature>
<dbReference type="GO" id="GO:0033389">
    <property type="term" value="P:putrescine biosynthetic process from arginine, via agmatine"/>
    <property type="evidence" value="ECO:0007669"/>
    <property type="project" value="TreeGrafter"/>
</dbReference>
<evidence type="ECO:0000313" key="7">
    <source>
        <dbReference type="EMBL" id="KAK0492270.1"/>
    </source>
</evidence>
<evidence type="ECO:0000256" key="4">
    <source>
        <dbReference type="PIRSR" id="PIRSR036979-1"/>
    </source>
</evidence>
<evidence type="ECO:0000256" key="5">
    <source>
        <dbReference type="RuleBase" id="RU003684"/>
    </source>
</evidence>
<evidence type="ECO:0000256" key="2">
    <source>
        <dbReference type="ARBA" id="ARBA00022723"/>
    </source>
</evidence>
<evidence type="ECO:0000256" key="1">
    <source>
        <dbReference type="ARBA" id="ARBA00009227"/>
    </source>
</evidence>
<dbReference type="PROSITE" id="PS51409">
    <property type="entry name" value="ARGINASE_2"/>
    <property type="match status" value="1"/>
</dbReference>
<feature type="signal peptide" evidence="6">
    <location>
        <begin position="1"/>
        <end position="18"/>
    </location>
</feature>
<name>A0AA39UTK0_9AGAR</name>
<dbReference type="EMBL" id="JAUEPU010000030">
    <property type="protein sequence ID" value="KAK0492270.1"/>
    <property type="molecule type" value="Genomic_DNA"/>
</dbReference>
<dbReference type="SUPFAM" id="SSF52768">
    <property type="entry name" value="Arginase/deacetylase"/>
    <property type="match status" value="1"/>
</dbReference>
<feature type="binding site" evidence="4">
    <location>
        <position position="175"/>
    </location>
    <ligand>
        <name>Mn(2+)</name>
        <dbReference type="ChEBI" id="CHEBI:29035"/>
        <label>1</label>
    </ligand>
</feature>
<keyword evidence="8" id="KW-1185">Reference proteome</keyword>
<dbReference type="Pfam" id="PF00491">
    <property type="entry name" value="Arginase"/>
    <property type="match status" value="1"/>
</dbReference>
<dbReference type="InterPro" id="IPR006035">
    <property type="entry name" value="Ureohydrolase"/>
</dbReference>
<comment type="cofactor">
    <cofactor evidence="4">
        <name>Mn(2+)</name>
        <dbReference type="ChEBI" id="CHEBI:29035"/>
    </cofactor>
    <text evidence="4">Binds 2 manganese ions per subunit.</text>
</comment>
<evidence type="ECO:0000313" key="8">
    <source>
        <dbReference type="Proteomes" id="UP001175228"/>
    </source>
</evidence>
<gene>
    <name evidence="7" type="ORF">EDD18DRAFT_1310934</name>
</gene>
<dbReference type="Gene3D" id="3.40.800.10">
    <property type="entry name" value="Ureohydrolase domain"/>
    <property type="match status" value="1"/>
</dbReference>
<feature type="binding site" evidence="4">
    <location>
        <position position="294"/>
    </location>
    <ligand>
        <name>Mn(2+)</name>
        <dbReference type="ChEBI" id="CHEBI:29035"/>
        <label>1</label>
    </ligand>
</feature>